<dbReference type="OrthoDB" id="9807026at2"/>
<evidence type="ECO:0000256" key="6">
    <source>
        <dbReference type="ARBA" id="ARBA00023237"/>
    </source>
</evidence>
<dbReference type="GO" id="GO:0009306">
    <property type="term" value="P:protein secretion"/>
    <property type="evidence" value="ECO:0007669"/>
    <property type="project" value="InterPro"/>
</dbReference>
<dbReference type="Gene3D" id="3.30.70.1530">
    <property type="entry name" value="Hypothetical protein rpa1041"/>
    <property type="match status" value="1"/>
</dbReference>
<comment type="similarity">
    <text evidence="2 8">Belongs to the YscJ lipoprotein family.</text>
</comment>
<dbReference type="GO" id="GO:0009279">
    <property type="term" value="C:cell outer membrane"/>
    <property type="evidence" value="ECO:0007669"/>
    <property type="project" value="UniProtKB-SubCell"/>
</dbReference>
<feature type="transmembrane region" description="Helical" evidence="8">
    <location>
        <begin position="222"/>
        <end position="245"/>
    </location>
</feature>
<accession>A0A4Y9NKZ5</accession>
<evidence type="ECO:0000313" key="10">
    <source>
        <dbReference type="EMBL" id="TFV29489.1"/>
    </source>
</evidence>
<keyword evidence="8" id="KW-1133">Transmembrane helix</keyword>
<evidence type="ECO:0000256" key="2">
    <source>
        <dbReference type="ARBA" id="ARBA00009509"/>
    </source>
</evidence>
<dbReference type="Proteomes" id="UP000297700">
    <property type="component" value="Unassembled WGS sequence"/>
</dbReference>
<evidence type="ECO:0000256" key="3">
    <source>
        <dbReference type="ARBA" id="ARBA00022729"/>
    </source>
</evidence>
<keyword evidence="5 8" id="KW-0564">Palmitate</keyword>
<dbReference type="EMBL" id="SPQS01000048">
    <property type="protein sequence ID" value="TFV68052.1"/>
    <property type="molecule type" value="Genomic_DNA"/>
</dbReference>
<accession>A0A4Y9KU98</accession>
<dbReference type="InterPro" id="IPR006182">
    <property type="entry name" value="FliF_N_dom"/>
</dbReference>
<dbReference type="NCBIfam" id="TIGR02544">
    <property type="entry name" value="III_secr_YscJ"/>
    <property type="match status" value="1"/>
</dbReference>
<dbReference type="Pfam" id="PF01514">
    <property type="entry name" value="YscJ_FliF"/>
    <property type="match status" value="1"/>
</dbReference>
<evidence type="ECO:0000313" key="11">
    <source>
        <dbReference type="EMBL" id="TFV68052.1"/>
    </source>
</evidence>
<comment type="subcellular location">
    <subcellularLocation>
        <location evidence="1">Cell outer membrane</location>
        <topology evidence="1">Lipid-anchor</topology>
    </subcellularLocation>
</comment>
<dbReference type="InterPro" id="IPR003282">
    <property type="entry name" value="T3SS_SctJ"/>
</dbReference>
<evidence type="ECO:0000256" key="7">
    <source>
        <dbReference type="ARBA" id="ARBA00023288"/>
    </source>
</evidence>
<feature type="domain" description="Flagellar M-ring N-terminal" evidence="9">
    <location>
        <begin position="29"/>
        <end position="193"/>
    </location>
</feature>
<dbReference type="InterPro" id="IPR045851">
    <property type="entry name" value="AMP-bd_C_sf"/>
</dbReference>
<dbReference type="EMBL" id="SPQU01000049">
    <property type="protein sequence ID" value="TFV29489.1"/>
    <property type="molecule type" value="Genomic_DNA"/>
</dbReference>
<keyword evidence="6 8" id="KW-0998">Cell outer membrane</keyword>
<name>A0A4Y9KU98_9BRAD</name>
<dbReference type="InterPro" id="IPR043427">
    <property type="entry name" value="YscJ/FliF"/>
</dbReference>
<dbReference type="PRINTS" id="PR01338">
    <property type="entry name" value="TYPE3OMKPROT"/>
</dbReference>
<evidence type="ECO:0000259" key="9">
    <source>
        <dbReference type="Pfam" id="PF01514"/>
    </source>
</evidence>
<gene>
    <name evidence="11" type="ORF">E4K64_37600</name>
    <name evidence="10" type="ORF">E4K66_37580</name>
</gene>
<dbReference type="PANTHER" id="PTHR30046">
    <property type="entry name" value="FLAGELLAR M-RING PROTEIN"/>
    <property type="match status" value="1"/>
</dbReference>
<protein>
    <recommendedName>
        <fullName evidence="8">Lipoprotein</fullName>
    </recommendedName>
</protein>
<dbReference type="Gene3D" id="3.30.300.30">
    <property type="match status" value="1"/>
</dbReference>
<sequence>MTRGVTFVLKRAVALLVLFTLVGCGSKIELYRNLSAREANEMLALLMRQGIRAERTTDTGGTTSLVVPTEDVPRAMNVLDRAGWPRDHFADMGTLFKKDRMISSDTEERVRYIYGVTQELSQTLSSIDGVLNARVHAVLPETASDDRNPPVSSTAAVLVRYKPGAPIDQIVPKIKELVANSLRGLSYDRVSVALVQANQDNMTLGRTDFTAGVSERSAPSHLLIGLIGAIAASLIGNAVLVVLIWRPRFGVSYGIGRHELRRSERSNNVPNHELSKNPG</sequence>
<organism evidence="10 13">
    <name type="scientific">Bradyrhizobium frederickii</name>
    <dbReference type="NCBI Taxonomy" id="2560054"/>
    <lineage>
        <taxon>Bacteria</taxon>
        <taxon>Pseudomonadati</taxon>
        <taxon>Pseudomonadota</taxon>
        <taxon>Alphaproteobacteria</taxon>
        <taxon>Hyphomicrobiales</taxon>
        <taxon>Nitrobacteraceae</taxon>
        <taxon>Bradyrhizobium</taxon>
    </lineage>
</organism>
<keyword evidence="13" id="KW-1185">Reference proteome</keyword>
<keyword evidence="7 8" id="KW-0449">Lipoprotein</keyword>
<evidence type="ECO:0000256" key="5">
    <source>
        <dbReference type="ARBA" id="ARBA00023139"/>
    </source>
</evidence>
<proteinExistence type="inferred from homology"/>
<keyword evidence="3 8" id="KW-0732">Signal</keyword>
<keyword evidence="4 8" id="KW-0472">Membrane</keyword>
<evidence type="ECO:0000313" key="13">
    <source>
        <dbReference type="Proteomes" id="UP000298225"/>
    </source>
</evidence>
<reference evidence="10 13" key="1">
    <citation type="submission" date="2019-03" db="EMBL/GenBank/DDBJ databases">
        <title>Bradyrhizobium strains diversity isolated from Chamaecrista fasciculata.</title>
        <authorList>
            <person name="Urquiaga M.C.O."/>
            <person name="Hungria M."/>
            <person name="Delamuta J.R.M."/>
        </authorList>
    </citation>
    <scope>NUCLEOTIDE SEQUENCE [LARGE SCALE GENOMIC DNA]</scope>
    <source>
        <strain evidence="10 13">CNPSo 3424</strain>
    </source>
</reference>
<evidence type="ECO:0000256" key="1">
    <source>
        <dbReference type="ARBA" id="ARBA00004459"/>
    </source>
</evidence>
<keyword evidence="8" id="KW-0812">Transmembrane</keyword>
<evidence type="ECO:0000313" key="12">
    <source>
        <dbReference type="Proteomes" id="UP000297700"/>
    </source>
</evidence>
<comment type="caution">
    <text evidence="10">The sequence shown here is derived from an EMBL/GenBank/DDBJ whole genome shotgun (WGS) entry which is preliminary data.</text>
</comment>
<dbReference type="AlphaFoldDB" id="A0A4Y9KU98"/>
<dbReference type="RefSeq" id="WP_126261801.1">
    <property type="nucleotide sequence ID" value="NZ_SPQS01000048.1"/>
</dbReference>
<dbReference type="Proteomes" id="UP000298225">
    <property type="component" value="Unassembled WGS sequence"/>
</dbReference>
<evidence type="ECO:0000256" key="4">
    <source>
        <dbReference type="ARBA" id="ARBA00023136"/>
    </source>
</evidence>
<dbReference type="PROSITE" id="PS51257">
    <property type="entry name" value="PROKAR_LIPOPROTEIN"/>
    <property type="match status" value="1"/>
</dbReference>
<dbReference type="PANTHER" id="PTHR30046:SF2">
    <property type="entry name" value="YOP PROTEINS TRANSLOCATION LIPOPROTEIN J"/>
    <property type="match status" value="1"/>
</dbReference>
<reference evidence="11 12" key="2">
    <citation type="submission" date="2019-03" db="EMBL/GenBank/DDBJ databases">
        <title>Bradyrhizobium strains diversity.</title>
        <authorList>
            <person name="Urquiaga M.C.O."/>
            <person name="Hungria M."/>
            <person name="Delamuta J.R.M."/>
            <person name="Klepa M.S."/>
        </authorList>
    </citation>
    <scope>NUCLEOTIDE SEQUENCE [LARGE SCALE GENOMIC DNA]</scope>
    <source>
        <strain evidence="11 12">CNPSo 3426</strain>
    </source>
</reference>
<evidence type="ECO:0000256" key="8">
    <source>
        <dbReference type="RuleBase" id="RU364102"/>
    </source>
</evidence>